<evidence type="ECO:0000256" key="1">
    <source>
        <dbReference type="SAM" id="SignalP"/>
    </source>
</evidence>
<sequence length="246" mass="28158">MKTNLALIICLLLFFFGNVNAQDELKDGAAKTTKRDTKIFDLLSLDHKPERVKVVPNYVDHTLKIKSLKDSVVIGDFWGVLPDVKLLGKSFIGISYVVRGGSNLGLGNVLIICMKEGKLYEAMHALRYVDWDTGDRKANYTVKWVLQGNSERDYKLIIDVHDEVYSKTRPDENYTYDDRTILNFDTKTHSFYSIKTAKFNYSIKTKAGKQKVGGTFPSILLGKEAYYLLNQKWYQIAPGSEFQEFR</sequence>
<accession>A0A929PWN2</accession>
<organism evidence="2 3">
    <name type="scientific">Mucilaginibacter myungsuensis</name>
    <dbReference type="NCBI Taxonomy" id="649104"/>
    <lineage>
        <taxon>Bacteria</taxon>
        <taxon>Pseudomonadati</taxon>
        <taxon>Bacteroidota</taxon>
        <taxon>Sphingobacteriia</taxon>
        <taxon>Sphingobacteriales</taxon>
        <taxon>Sphingobacteriaceae</taxon>
        <taxon>Mucilaginibacter</taxon>
    </lineage>
</organism>
<reference evidence="2" key="1">
    <citation type="submission" date="2020-10" db="EMBL/GenBank/DDBJ databases">
        <title>Mucilaginibacter mali sp. nov., isolated from rhizosphere soil of apple orchard.</title>
        <authorList>
            <person name="Lee J.-S."/>
            <person name="Kim H.S."/>
            <person name="Kim J.-S."/>
        </authorList>
    </citation>
    <scope>NUCLEOTIDE SEQUENCE</scope>
    <source>
        <strain evidence="2">KCTC 22746</strain>
    </source>
</reference>
<dbReference type="Proteomes" id="UP000622475">
    <property type="component" value="Unassembled WGS sequence"/>
</dbReference>
<evidence type="ECO:0000313" key="3">
    <source>
        <dbReference type="Proteomes" id="UP000622475"/>
    </source>
</evidence>
<dbReference type="AlphaFoldDB" id="A0A929PWN2"/>
<proteinExistence type="predicted"/>
<dbReference type="EMBL" id="JADFFL010000002">
    <property type="protein sequence ID" value="MBE9661357.1"/>
    <property type="molecule type" value="Genomic_DNA"/>
</dbReference>
<feature type="chain" id="PRO_5036919756" description="DUF5077 domain-containing protein" evidence="1">
    <location>
        <begin position="22"/>
        <end position="246"/>
    </location>
</feature>
<gene>
    <name evidence="2" type="ORF">IRJ16_05635</name>
</gene>
<evidence type="ECO:0000313" key="2">
    <source>
        <dbReference type="EMBL" id="MBE9661357.1"/>
    </source>
</evidence>
<keyword evidence="3" id="KW-1185">Reference proteome</keyword>
<evidence type="ECO:0008006" key="4">
    <source>
        <dbReference type="Google" id="ProtNLM"/>
    </source>
</evidence>
<keyword evidence="1" id="KW-0732">Signal</keyword>
<name>A0A929PWN2_9SPHI</name>
<dbReference type="RefSeq" id="WP_194110549.1">
    <property type="nucleotide sequence ID" value="NZ_JADFFL010000002.1"/>
</dbReference>
<feature type="signal peptide" evidence="1">
    <location>
        <begin position="1"/>
        <end position="21"/>
    </location>
</feature>
<comment type="caution">
    <text evidence="2">The sequence shown here is derived from an EMBL/GenBank/DDBJ whole genome shotgun (WGS) entry which is preliminary data.</text>
</comment>
<protein>
    <recommendedName>
        <fullName evidence="4">DUF5077 domain-containing protein</fullName>
    </recommendedName>
</protein>